<feature type="compositionally biased region" description="Basic and acidic residues" evidence="2">
    <location>
        <begin position="1"/>
        <end position="12"/>
    </location>
</feature>
<evidence type="ECO:0000313" key="4">
    <source>
        <dbReference type="EMBL" id="MTD95903.1"/>
    </source>
</evidence>
<evidence type="ECO:0000259" key="3">
    <source>
        <dbReference type="Pfam" id="PF02861"/>
    </source>
</evidence>
<dbReference type="SUPFAM" id="SSF81923">
    <property type="entry name" value="Double Clp-N motif"/>
    <property type="match status" value="1"/>
</dbReference>
<comment type="similarity">
    <text evidence="1">Belongs to the ClpA/ClpB family.</text>
</comment>
<dbReference type="AlphaFoldDB" id="A0A6I3KN76"/>
<feature type="domain" description="Clp R" evidence="3">
    <location>
        <begin position="62"/>
        <end position="150"/>
    </location>
</feature>
<name>A0A6I3KN76_9HYPH</name>
<accession>A0A6I3KN76</accession>
<gene>
    <name evidence="4" type="ORF">GIW81_16310</name>
</gene>
<reference evidence="4 5" key="1">
    <citation type="submission" date="2019-11" db="EMBL/GenBank/DDBJ databases">
        <title>Identification of a novel strain.</title>
        <authorList>
            <person name="Xu Q."/>
            <person name="Wang G."/>
        </authorList>
    </citation>
    <scope>NUCLEOTIDE SEQUENCE [LARGE SCALE GENOMIC DNA]</scope>
    <source>
        <strain evidence="5">xq</strain>
    </source>
</reference>
<keyword evidence="5" id="KW-1185">Reference proteome</keyword>
<feature type="region of interest" description="Disordered" evidence="2">
    <location>
        <begin position="1"/>
        <end position="43"/>
    </location>
</feature>
<sequence>MDYRGPDLDLRTSRWSAASTDPSSWREANAAPAPQPAPVPARQVGQRSSPIWVDETLLACANHAYDVALAYRSAEVRLEHLLLAMTRVEPAGVALEARGVRVASLRRDCAVAIAGDPPAPGAEGATPRRSPELEDVLRLAASRAAHAGRAAGVDDVVQALGEVGGDLPGADLVVRHFPRSRDFWGSLGPSRADGDRPLSISGAPMQGPGVDQAVVQRLFERLSDMERGFADRLAALEAALARQHVPAHTDLSPLDSRLSAIESALHARVNGDAGLAFDAGFADRLATIEAAIATERSERASAITALSDEISGVRSAVRLAAQNSEAAQSALTEQLQQIAATLDQQRFDLGGGTGDRVAAIEQALEAQSQRLTEAQAVYSAELAEVHEALMKIGANHQTLAGAIDNWRSNDSGEIHLINARIGAVHEDGGKRLAAIEKLCADVETLSHLVLDDRTRQRGSFKRWLLGTEDWVKASWRPPAIPRPSRPKWTRVGWRLPFSKRRNGISTNG</sequence>
<dbReference type="Pfam" id="PF02861">
    <property type="entry name" value="Clp_N"/>
    <property type="match status" value="1"/>
</dbReference>
<organism evidence="4 5">
    <name type="scientific">Hyphomicrobium album</name>
    <dbReference type="NCBI Taxonomy" id="2665159"/>
    <lineage>
        <taxon>Bacteria</taxon>
        <taxon>Pseudomonadati</taxon>
        <taxon>Pseudomonadota</taxon>
        <taxon>Alphaproteobacteria</taxon>
        <taxon>Hyphomicrobiales</taxon>
        <taxon>Hyphomicrobiaceae</taxon>
        <taxon>Hyphomicrobium</taxon>
    </lineage>
</organism>
<dbReference type="Proteomes" id="UP000440694">
    <property type="component" value="Unassembled WGS sequence"/>
</dbReference>
<dbReference type="InterPro" id="IPR004176">
    <property type="entry name" value="Clp_R_N"/>
</dbReference>
<comment type="caution">
    <text evidence="4">The sequence shown here is derived from an EMBL/GenBank/DDBJ whole genome shotgun (WGS) entry which is preliminary data.</text>
</comment>
<dbReference type="Gene3D" id="1.10.1780.10">
    <property type="entry name" value="Clp, N-terminal domain"/>
    <property type="match status" value="1"/>
</dbReference>
<evidence type="ECO:0000256" key="1">
    <source>
        <dbReference type="ARBA" id="ARBA00008675"/>
    </source>
</evidence>
<evidence type="ECO:0000256" key="2">
    <source>
        <dbReference type="SAM" id="MobiDB-lite"/>
    </source>
</evidence>
<proteinExistence type="inferred from homology"/>
<dbReference type="InterPro" id="IPR036628">
    <property type="entry name" value="Clp_N_dom_sf"/>
</dbReference>
<feature type="compositionally biased region" description="Polar residues" evidence="2">
    <location>
        <begin position="13"/>
        <end position="23"/>
    </location>
</feature>
<dbReference type="EMBL" id="WMBQ01000002">
    <property type="protein sequence ID" value="MTD95903.1"/>
    <property type="molecule type" value="Genomic_DNA"/>
</dbReference>
<evidence type="ECO:0000313" key="5">
    <source>
        <dbReference type="Proteomes" id="UP000440694"/>
    </source>
</evidence>
<protein>
    <recommendedName>
        <fullName evidence="3">Clp R domain-containing protein</fullName>
    </recommendedName>
</protein>
<dbReference type="RefSeq" id="WP_154740387.1">
    <property type="nucleotide sequence ID" value="NZ_WMBQ01000002.1"/>
</dbReference>